<dbReference type="RefSeq" id="WP_245770088.1">
    <property type="nucleotide sequence ID" value="NZ_FOET01000006.1"/>
</dbReference>
<evidence type="ECO:0000256" key="1">
    <source>
        <dbReference type="SAM" id="MobiDB-lite"/>
    </source>
</evidence>
<reference evidence="2 3" key="1">
    <citation type="submission" date="2016-10" db="EMBL/GenBank/DDBJ databases">
        <authorList>
            <person name="de Groot N.N."/>
        </authorList>
    </citation>
    <scope>NUCLEOTIDE SEQUENCE [LARGE SCALE GENOMIC DNA]</scope>
    <source>
        <strain evidence="2 3">CGMCC 4.3519</strain>
    </source>
</reference>
<keyword evidence="3" id="KW-1185">Reference proteome</keyword>
<dbReference type="AlphaFoldDB" id="A0A1H9F974"/>
<sequence length="119" mass="12572">MAEPEFSATGVRIARWLRSLTRAGQVVVRDGRLVLLTSYGREIDSAPVEQVRVSEPWYAARGRALAAVNGTWYALRLKGQTSDGLVAALRGARARASGAPGRSGAAKVAAKRRAAPADG</sequence>
<organism evidence="2 3">
    <name type="scientific">Streptomyces radiopugnans</name>
    <dbReference type="NCBI Taxonomy" id="403935"/>
    <lineage>
        <taxon>Bacteria</taxon>
        <taxon>Bacillati</taxon>
        <taxon>Actinomycetota</taxon>
        <taxon>Actinomycetes</taxon>
        <taxon>Kitasatosporales</taxon>
        <taxon>Streptomycetaceae</taxon>
        <taxon>Streptomyces</taxon>
    </lineage>
</organism>
<protein>
    <recommendedName>
        <fullName evidence="4">PH domain-containing protein</fullName>
    </recommendedName>
</protein>
<dbReference type="EMBL" id="FOET01000006">
    <property type="protein sequence ID" value="SEQ34496.1"/>
    <property type="molecule type" value="Genomic_DNA"/>
</dbReference>
<accession>A0A1H9F974</accession>
<evidence type="ECO:0000313" key="3">
    <source>
        <dbReference type="Proteomes" id="UP000199055"/>
    </source>
</evidence>
<feature type="region of interest" description="Disordered" evidence="1">
    <location>
        <begin position="96"/>
        <end position="119"/>
    </location>
</feature>
<evidence type="ECO:0000313" key="2">
    <source>
        <dbReference type="EMBL" id="SEQ34496.1"/>
    </source>
</evidence>
<dbReference type="STRING" id="403935.SAMN05216481_106141"/>
<evidence type="ECO:0008006" key="4">
    <source>
        <dbReference type="Google" id="ProtNLM"/>
    </source>
</evidence>
<feature type="compositionally biased region" description="Basic residues" evidence="1">
    <location>
        <begin position="109"/>
        <end position="119"/>
    </location>
</feature>
<feature type="compositionally biased region" description="Low complexity" evidence="1">
    <location>
        <begin position="96"/>
        <end position="108"/>
    </location>
</feature>
<name>A0A1H9F974_9ACTN</name>
<gene>
    <name evidence="2" type="ORF">SAMN05216481_106141</name>
</gene>
<proteinExistence type="predicted"/>
<dbReference type="Proteomes" id="UP000199055">
    <property type="component" value="Unassembled WGS sequence"/>
</dbReference>